<reference evidence="4 5" key="1">
    <citation type="submission" date="2020-04" db="EMBL/GenBank/DDBJ databases">
        <authorList>
            <person name="Hitch T.C.A."/>
            <person name="Wylensek D."/>
            <person name="Clavel T."/>
        </authorList>
    </citation>
    <scope>NUCLEOTIDE SEQUENCE [LARGE SCALE GENOMIC DNA]</scope>
    <source>
        <strain evidence="4 5">WB01_D5_05</strain>
    </source>
</reference>
<dbReference type="Proteomes" id="UP000561326">
    <property type="component" value="Unassembled WGS sequence"/>
</dbReference>
<evidence type="ECO:0000313" key="4">
    <source>
        <dbReference type="EMBL" id="NMF01385.1"/>
    </source>
</evidence>
<dbReference type="InterPro" id="IPR002525">
    <property type="entry name" value="Transp_IS110-like_N"/>
</dbReference>
<dbReference type="EMBL" id="JABAGO010000084">
    <property type="protein sequence ID" value="NMF01385.1"/>
    <property type="molecule type" value="Genomic_DNA"/>
</dbReference>
<dbReference type="PANTHER" id="PTHR33055">
    <property type="entry name" value="TRANSPOSASE FOR INSERTION SEQUENCE ELEMENT IS1111A"/>
    <property type="match status" value="1"/>
</dbReference>
<feature type="domain" description="Transposase IS110-like N-terminal" evidence="2">
    <location>
        <begin position="12"/>
        <end position="169"/>
    </location>
</feature>
<dbReference type="InterPro" id="IPR003346">
    <property type="entry name" value="Transposase_20"/>
</dbReference>
<evidence type="ECO:0000259" key="3">
    <source>
        <dbReference type="Pfam" id="PF02371"/>
    </source>
</evidence>
<dbReference type="GO" id="GO:0006313">
    <property type="term" value="P:DNA transposition"/>
    <property type="evidence" value="ECO:0007669"/>
    <property type="project" value="InterPro"/>
</dbReference>
<organism evidence="4 5">
    <name type="scientific">Aneurinibacillus aneurinilyticus</name>
    <name type="common">Bacillus aneurinolyticus</name>
    <dbReference type="NCBI Taxonomy" id="1391"/>
    <lineage>
        <taxon>Bacteria</taxon>
        <taxon>Bacillati</taxon>
        <taxon>Bacillota</taxon>
        <taxon>Bacilli</taxon>
        <taxon>Bacillales</taxon>
        <taxon>Paenibacillaceae</taxon>
        <taxon>Aneurinibacillus group</taxon>
        <taxon>Aneurinibacillus</taxon>
    </lineage>
</organism>
<name>A0A848CUV9_ANEAE</name>
<comment type="caution">
    <text evidence="4">The sequence shown here is derived from an EMBL/GenBank/DDBJ whole genome shotgun (WGS) entry which is preliminary data.</text>
</comment>
<evidence type="ECO:0000313" key="5">
    <source>
        <dbReference type="Proteomes" id="UP000561326"/>
    </source>
</evidence>
<accession>A0A848CUV9</accession>
<gene>
    <name evidence="4" type="ORF">HF838_24650</name>
</gene>
<dbReference type="GO" id="GO:0004803">
    <property type="term" value="F:transposase activity"/>
    <property type="evidence" value="ECO:0007669"/>
    <property type="project" value="InterPro"/>
</dbReference>
<dbReference type="AlphaFoldDB" id="A0A848CUV9"/>
<dbReference type="Pfam" id="PF02371">
    <property type="entry name" value="Transposase_20"/>
    <property type="match status" value="1"/>
</dbReference>
<keyword evidence="1" id="KW-0175">Coiled coil</keyword>
<evidence type="ECO:0000259" key="2">
    <source>
        <dbReference type="Pfam" id="PF01548"/>
    </source>
</evidence>
<dbReference type="Pfam" id="PF01548">
    <property type="entry name" value="DEDD_Tnp_IS110"/>
    <property type="match status" value="1"/>
</dbReference>
<proteinExistence type="predicted"/>
<feature type="domain" description="Transposase IS116/IS110/IS902 C-terminal" evidence="3">
    <location>
        <begin position="277"/>
        <end position="352"/>
    </location>
</feature>
<evidence type="ECO:0000256" key="1">
    <source>
        <dbReference type="SAM" id="Coils"/>
    </source>
</evidence>
<dbReference type="PANTHER" id="PTHR33055:SF15">
    <property type="entry name" value="TRANSPOSASE-RELATED"/>
    <property type="match status" value="1"/>
</dbReference>
<dbReference type="GO" id="GO:0003677">
    <property type="term" value="F:DNA binding"/>
    <property type="evidence" value="ECO:0007669"/>
    <property type="project" value="InterPro"/>
</dbReference>
<sequence>MTTHYKQKHIYVGVDLHKKTHTAVIIDCWHEKLGEITFENKPSAFDELTTYVKTFVKRVMTPVYGLEDTGGYGRALAVYLIENKQKVKEVNSALSYAERKSYPTSQKSDSWDAECVARILLNKLDILPDANPQDMYWAIGQLVTRRVALVKSVISLKNQLHMQLSYHYPSYHKFFSDLDGKCALAFWDTYPAPHLLVGVTVEELAIFLREHSNNACSTRKAEAILTLVQADGDTKRDYQAQRDFLIQSHVRDIRFKKQEMERVESELKGLMNALNYRLGTMPGIDVVTSASLVAEIGDIHRFNSANKLARFAGIAPVKIGSGGREKERKSKQGNRVLHGLFYNLAVQQVQVSKGSKVPRNPVFYEYYHRKIAEGKTKTQALVCIMRRLVNIIYGMMKNKTPYVLPPLEEKQAS</sequence>
<dbReference type="NCBIfam" id="NF033542">
    <property type="entry name" value="transpos_IS110"/>
    <property type="match status" value="1"/>
</dbReference>
<dbReference type="InterPro" id="IPR047650">
    <property type="entry name" value="Transpos_IS110"/>
</dbReference>
<dbReference type="RefSeq" id="WP_168976723.1">
    <property type="nucleotide sequence ID" value="NZ_JABAGO010000084.1"/>
</dbReference>
<feature type="coiled-coil region" evidence="1">
    <location>
        <begin position="246"/>
        <end position="273"/>
    </location>
</feature>
<protein>
    <submittedName>
        <fullName evidence="4">IS110 family transposase</fullName>
    </submittedName>
</protein>